<dbReference type="Proteomes" id="UP000002274">
    <property type="component" value="Chromosome"/>
</dbReference>
<organism evidence="1 2">
    <name type="scientific">Prochlorococcus marinus (strain MIT 9303)</name>
    <dbReference type="NCBI Taxonomy" id="59922"/>
    <lineage>
        <taxon>Bacteria</taxon>
        <taxon>Bacillati</taxon>
        <taxon>Cyanobacteriota</taxon>
        <taxon>Cyanophyceae</taxon>
        <taxon>Synechococcales</taxon>
        <taxon>Prochlorococcaceae</taxon>
        <taxon>Prochlorococcus</taxon>
    </lineage>
</organism>
<accession>A2C9W1</accession>
<name>A2C9W1_PROM3</name>
<dbReference type="AlphaFoldDB" id="A2C9W1"/>
<dbReference type="STRING" id="59922.P9303_15271"/>
<gene>
    <name evidence="1" type="ordered locus">P9303_15271</name>
</gene>
<protein>
    <submittedName>
        <fullName evidence="1">Uncharacterized protein</fullName>
    </submittedName>
</protein>
<sequence length="51" mass="5688">MALTCLKLLSMYTSAENNNVITIAIVDSCTVKDWPEEQMKSLVDKIEATQP</sequence>
<proteinExistence type="predicted"/>
<reference evidence="1 2" key="1">
    <citation type="journal article" date="2007" name="PLoS Genet.">
        <title>Patterns and implications of gene gain and loss in the evolution of Prochlorococcus.</title>
        <authorList>
            <person name="Kettler G.C."/>
            <person name="Martiny A.C."/>
            <person name="Huang K."/>
            <person name="Zucker J."/>
            <person name="Coleman M.L."/>
            <person name="Rodrigue S."/>
            <person name="Chen F."/>
            <person name="Lapidus A."/>
            <person name="Ferriera S."/>
            <person name="Johnson J."/>
            <person name="Steglich C."/>
            <person name="Church G.M."/>
            <person name="Richardson P."/>
            <person name="Chisholm S.W."/>
        </authorList>
    </citation>
    <scope>NUCLEOTIDE SEQUENCE [LARGE SCALE GENOMIC DNA]</scope>
    <source>
        <strain evidence="1 2">MIT 9303</strain>
    </source>
</reference>
<dbReference type="HOGENOM" id="CLU_3102512_0_0_3"/>
<evidence type="ECO:0000313" key="2">
    <source>
        <dbReference type="Proteomes" id="UP000002274"/>
    </source>
</evidence>
<dbReference type="KEGG" id="pmf:P9303_15271"/>
<evidence type="ECO:0000313" key="1">
    <source>
        <dbReference type="EMBL" id="ABM78271.1"/>
    </source>
</evidence>
<dbReference type="EMBL" id="CP000554">
    <property type="protein sequence ID" value="ABM78271.1"/>
    <property type="molecule type" value="Genomic_DNA"/>
</dbReference>